<keyword evidence="4 5" id="KW-0732">Signal</keyword>
<dbReference type="InterPro" id="IPR002491">
    <property type="entry name" value="ABC_transptr_periplasmic_BD"/>
</dbReference>
<evidence type="ECO:0000256" key="4">
    <source>
        <dbReference type="ARBA" id="ARBA00022729"/>
    </source>
</evidence>
<dbReference type="PROSITE" id="PS50983">
    <property type="entry name" value="FE_B12_PBP"/>
    <property type="match status" value="1"/>
</dbReference>
<dbReference type="GO" id="GO:1901678">
    <property type="term" value="P:iron coordination entity transport"/>
    <property type="evidence" value="ECO:0007669"/>
    <property type="project" value="UniProtKB-ARBA"/>
</dbReference>
<protein>
    <submittedName>
        <fullName evidence="7">Siderophore ABC transporter substrate-binding protein</fullName>
    </submittedName>
</protein>
<sequence length="340" mass="35728">MRKTLSILLASALTLAVLSGCGANNANNTNGAAAPAQASAPSASASASSEASPNEAAAPAEITVKHASGETTVKTNPAKVVVFDFGSLDTLDKLGIEVTGVPQSNLPSYLKKFEDSKYENVGGLMEPDFEKIAEIQPDLIIISGRQAASYDEFKKIAPTINLALDTTKYLDSFKANLQTIGQIFGKQAEADAEAAAIDATIQSVHDEAAATGKSALIVLANEGKISAYGAGSRFGLIHDVLGFKPADDKIEVSTHGQSVSFEYVAEKNPDYLFVIDRGAVVAAEGAESQPAQKVIENELVKRTNAYKDGHIIYLDPNFWYLSGGGLVSVSEMVKEVEAGI</sequence>
<evidence type="ECO:0000313" key="8">
    <source>
        <dbReference type="Proteomes" id="UP000574133"/>
    </source>
</evidence>
<evidence type="ECO:0000256" key="2">
    <source>
        <dbReference type="ARBA" id="ARBA00008814"/>
    </source>
</evidence>
<comment type="subcellular location">
    <subcellularLocation>
        <location evidence="1">Cell envelope</location>
    </subcellularLocation>
</comment>
<dbReference type="PANTHER" id="PTHR30532">
    <property type="entry name" value="IRON III DICITRATE-BINDING PERIPLASMIC PROTEIN"/>
    <property type="match status" value="1"/>
</dbReference>
<comment type="caution">
    <text evidence="7">The sequence shown here is derived from an EMBL/GenBank/DDBJ whole genome shotgun (WGS) entry which is preliminary data.</text>
</comment>
<dbReference type="AlphaFoldDB" id="A0A841TFR3"/>
<dbReference type="EMBL" id="JACJVN010000065">
    <property type="protein sequence ID" value="MBB6678935.1"/>
    <property type="molecule type" value="Genomic_DNA"/>
</dbReference>
<accession>A0A841TFR3</accession>
<gene>
    <name evidence="7" type="ORF">H4Q31_16720</name>
</gene>
<feature type="signal peptide" evidence="5">
    <location>
        <begin position="1"/>
        <end position="26"/>
    </location>
</feature>
<organism evidence="7 8">
    <name type="scientific">Cohnella lubricantis</name>
    <dbReference type="NCBI Taxonomy" id="2163172"/>
    <lineage>
        <taxon>Bacteria</taxon>
        <taxon>Bacillati</taxon>
        <taxon>Bacillota</taxon>
        <taxon>Bacilli</taxon>
        <taxon>Bacillales</taxon>
        <taxon>Paenibacillaceae</taxon>
        <taxon>Cohnella</taxon>
    </lineage>
</organism>
<evidence type="ECO:0000313" key="7">
    <source>
        <dbReference type="EMBL" id="MBB6678935.1"/>
    </source>
</evidence>
<comment type="similarity">
    <text evidence="2">Belongs to the bacterial solute-binding protein 8 family.</text>
</comment>
<evidence type="ECO:0000256" key="1">
    <source>
        <dbReference type="ARBA" id="ARBA00004196"/>
    </source>
</evidence>
<dbReference type="GO" id="GO:0030288">
    <property type="term" value="C:outer membrane-bounded periplasmic space"/>
    <property type="evidence" value="ECO:0007669"/>
    <property type="project" value="TreeGrafter"/>
</dbReference>
<reference evidence="7 8" key="1">
    <citation type="submission" date="2020-08" db="EMBL/GenBank/DDBJ databases">
        <title>Cohnella phylogeny.</title>
        <authorList>
            <person name="Dunlap C."/>
        </authorList>
    </citation>
    <scope>NUCLEOTIDE SEQUENCE [LARGE SCALE GENOMIC DNA]</scope>
    <source>
        <strain evidence="7 8">DSM 103658</strain>
    </source>
</reference>
<dbReference type="SUPFAM" id="SSF53807">
    <property type="entry name" value="Helical backbone' metal receptor"/>
    <property type="match status" value="1"/>
</dbReference>
<evidence type="ECO:0000256" key="3">
    <source>
        <dbReference type="ARBA" id="ARBA00022448"/>
    </source>
</evidence>
<evidence type="ECO:0000256" key="5">
    <source>
        <dbReference type="SAM" id="SignalP"/>
    </source>
</evidence>
<dbReference type="PROSITE" id="PS51257">
    <property type="entry name" value="PROKAR_LIPOPROTEIN"/>
    <property type="match status" value="1"/>
</dbReference>
<dbReference type="PANTHER" id="PTHR30532:SF28">
    <property type="entry name" value="PETROBACTIN-BINDING PROTEIN YCLQ"/>
    <property type="match status" value="1"/>
</dbReference>
<feature type="chain" id="PRO_5032954014" evidence="5">
    <location>
        <begin position="27"/>
        <end position="340"/>
    </location>
</feature>
<dbReference type="Gene3D" id="3.40.50.1980">
    <property type="entry name" value="Nitrogenase molybdenum iron protein domain"/>
    <property type="match status" value="2"/>
</dbReference>
<dbReference type="RefSeq" id="WP_185180203.1">
    <property type="nucleotide sequence ID" value="NZ_CBCSEP010000002.1"/>
</dbReference>
<dbReference type="CDD" id="cd01140">
    <property type="entry name" value="FatB"/>
    <property type="match status" value="1"/>
</dbReference>
<dbReference type="InterPro" id="IPR033870">
    <property type="entry name" value="FatB"/>
</dbReference>
<dbReference type="Proteomes" id="UP000574133">
    <property type="component" value="Unassembled WGS sequence"/>
</dbReference>
<dbReference type="Pfam" id="PF01497">
    <property type="entry name" value="Peripla_BP_2"/>
    <property type="match status" value="1"/>
</dbReference>
<keyword evidence="3" id="KW-0813">Transport</keyword>
<proteinExistence type="inferred from homology"/>
<keyword evidence="8" id="KW-1185">Reference proteome</keyword>
<dbReference type="InterPro" id="IPR051313">
    <property type="entry name" value="Bact_iron-sidero_bind"/>
</dbReference>
<evidence type="ECO:0000259" key="6">
    <source>
        <dbReference type="PROSITE" id="PS50983"/>
    </source>
</evidence>
<feature type="domain" description="Fe/B12 periplasmic-binding" evidence="6">
    <location>
        <begin position="79"/>
        <end position="340"/>
    </location>
</feature>
<name>A0A841TFR3_9BACL</name>